<sequence length="245" mass="28413">MGYSKLNETIAIPLSEKCFWTISLKIEKLIPAKNYANNSYNKIGAATLRHLLDSWVDSQFNTRSNTMNKLATDPNLYTIFSGWYATENLSVFMSNKDVQNKRDDKNFINILFGSKWDNRKVESIGLSKNLDVNHPFFQDLCKTYADYLNSSTILINKKHNSITYTVLESNQDSDQVKLKVGDFVELLEETEGIAYDKIESIFQHQANNGQFHAFFLFKWFQATNKLDPVLECPIHYIQKPEESHW</sequence>
<comment type="caution">
    <text evidence="1">The sequence shown here is derived from an EMBL/GenBank/DDBJ whole genome shotgun (WGS) entry which is preliminary data.</text>
</comment>
<proteinExistence type="predicted"/>
<name>A0ABN7WN42_GIGMA</name>
<gene>
    <name evidence="1" type="ORF">GMARGA_LOCUS32832</name>
</gene>
<keyword evidence="2" id="KW-1185">Reference proteome</keyword>
<organism evidence="1 2">
    <name type="scientific">Gigaspora margarita</name>
    <dbReference type="NCBI Taxonomy" id="4874"/>
    <lineage>
        <taxon>Eukaryota</taxon>
        <taxon>Fungi</taxon>
        <taxon>Fungi incertae sedis</taxon>
        <taxon>Mucoromycota</taxon>
        <taxon>Glomeromycotina</taxon>
        <taxon>Glomeromycetes</taxon>
        <taxon>Diversisporales</taxon>
        <taxon>Gigasporaceae</taxon>
        <taxon>Gigaspora</taxon>
    </lineage>
</organism>
<dbReference type="EMBL" id="CAJVQB010052687">
    <property type="protein sequence ID" value="CAG8836019.1"/>
    <property type="molecule type" value="Genomic_DNA"/>
</dbReference>
<accession>A0ABN7WN42</accession>
<evidence type="ECO:0000313" key="2">
    <source>
        <dbReference type="Proteomes" id="UP000789901"/>
    </source>
</evidence>
<protein>
    <submittedName>
        <fullName evidence="1">9882_t:CDS:1</fullName>
    </submittedName>
</protein>
<dbReference type="Proteomes" id="UP000789901">
    <property type="component" value="Unassembled WGS sequence"/>
</dbReference>
<feature type="non-terminal residue" evidence="1">
    <location>
        <position position="245"/>
    </location>
</feature>
<reference evidence="1 2" key="1">
    <citation type="submission" date="2021-06" db="EMBL/GenBank/DDBJ databases">
        <authorList>
            <person name="Kallberg Y."/>
            <person name="Tangrot J."/>
            <person name="Rosling A."/>
        </authorList>
    </citation>
    <scope>NUCLEOTIDE SEQUENCE [LARGE SCALE GENOMIC DNA]</scope>
    <source>
        <strain evidence="1 2">120-4 pot B 10/14</strain>
    </source>
</reference>
<evidence type="ECO:0000313" key="1">
    <source>
        <dbReference type="EMBL" id="CAG8836019.1"/>
    </source>
</evidence>